<organism evidence="4">
    <name type="scientific">Arabidopsis thaliana</name>
    <name type="common">Mouse-ear cress</name>
    <dbReference type="NCBI Taxonomy" id="3702"/>
    <lineage>
        <taxon>Eukaryota</taxon>
        <taxon>Viridiplantae</taxon>
        <taxon>Streptophyta</taxon>
        <taxon>Embryophyta</taxon>
        <taxon>Tracheophyta</taxon>
        <taxon>Spermatophyta</taxon>
        <taxon>Magnoliopsida</taxon>
        <taxon>eudicotyledons</taxon>
        <taxon>Gunneridae</taxon>
        <taxon>Pentapetalae</taxon>
        <taxon>rosids</taxon>
        <taxon>malvids</taxon>
        <taxon>Brassicales</taxon>
        <taxon>Brassicaceae</taxon>
        <taxon>Camelineae</taxon>
        <taxon>Arabidopsis</taxon>
    </lineage>
</organism>
<dbReference type="InterPro" id="IPR005162">
    <property type="entry name" value="Retrotrans_gag_dom"/>
</dbReference>
<dbReference type="InterPro" id="IPR029472">
    <property type="entry name" value="Copia-like_N"/>
</dbReference>
<dbReference type="Pfam" id="PF14244">
    <property type="entry name" value="Retrotran_gag_3"/>
    <property type="match status" value="1"/>
</dbReference>
<reference key="2">
    <citation type="journal article" date="2000" name="Nature">
        <title>Sequence and analysis of chromosome 5 of the plant Arabidopsis thaliana.</title>
        <authorList>
            <consortium name="Kazusa DNA Research Institute"/>
            <consortium name="Cold Spring Harbor and Washington University in St Louis Sequencing Consortium"/>
            <consortium name="European Union Arabidopsis Genome Sequencing Consortium"/>
            <person name="Tabata S."/>
            <person name="Kaneko T."/>
            <person name="Nakamura Y."/>
            <person name="Kotani H."/>
            <person name="Kato T."/>
            <person name="Asamizu E."/>
            <person name="Miyajima N."/>
            <person name="Sasamoto S."/>
            <person name="Kimura T."/>
            <person name="Hosouchi T."/>
            <person name="Kawashima K."/>
            <person name="Kohara M."/>
            <person name="Matsumoto M."/>
            <person name="Matsuno A."/>
            <person name="Muraki A."/>
            <person name="Nakayama S."/>
            <person name="Nakazaki N."/>
            <person name="Naruo K."/>
            <person name="Okumura S."/>
            <person name="Shinpo S."/>
            <person name="Takeuchi C."/>
            <person name="Wada T."/>
            <person name="Watanabe A."/>
            <person name="Yamada M."/>
            <person name="Yasuda M."/>
            <person name="Sato S."/>
            <person name="de la Bastide M."/>
            <person name="Huang E."/>
            <person name="Spiegel L."/>
            <person name="Gnoj L."/>
            <person name="O'Shaughnessy A."/>
            <person name="Preston R."/>
            <person name="Habermann K."/>
            <person name="Murray J."/>
            <person name="Johnson D."/>
            <person name="Rohlfing T."/>
            <person name="Nelson J."/>
            <person name="Stoneking T."/>
            <person name="Pepin K."/>
            <person name="Spieth J."/>
            <person name="Sekhon M."/>
            <person name="Armstrong J."/>
            <person name="Becker M."/>
            <person name="Belter E."/>
            <person name="Cordum H."/>
            <person name="Cordes M."/>
            <person name="Courtney L."/>
            <person name="Courtney W."/>
            <person name="Dante M."/>
            <person name="Du H."/>
            <person name="Edwards J."/>
            <person name="Fryman J."/>
            <person name="Haakensen B."/>
            <person name="Lamar E."/>
            <person name="Latreille P."/>
            <person name="Leonard S."/>
            <person name="Meyer R."/>
            <person name="Mulvaney E."/>
            <person name="Ozersky P."/>
            <person name="Riley A."/>
            <person name="Strowmatt C."/>
            <person name="Wagner-McPherson C."/>
            <person name="Wollam A."/>
            <person name="Yoakum M."/>
            <person name="Bell M."/>
            <person name="Dedhia N."/>
            <person name="Parnell L."/>
            <person name="Shah R."/>
            <person name="Rodriguez M."/>
            <person name="See L.H."/>
            <person name="Vil D."/>
            <person name="Baker J."/>
            <person name="Kirchoff K."/>
            <person name="Toth K."/>
            <person name="King L."/>
            <person name="Bahret A."/>
            <person name="Miller B."/>
            <person name="Marra M."/>
            <person name="Martienssen R."/>
            <person name="McCombie W.R."/>
            <person name="Wilson R.K."/>
            <person name="Murphy G."/>
            <person name="Bancroft I."/>
            <person name="Volckaert G."/>
            <person name="Wambutt R."/>
            <person name="Dusterhoft A."/>
            <person name="Stiekema W."/>
            <person name="Pohl T."/>
            <person name="Entian K.D."/>
            <person name="Terryn N."/>
            <person name="Hartley N."/>
            <person name="Bent E."/>
            <person name="Johnson S."/>
            <person name="Langham S.A."/>
            <person name="McCullagh B."/>
            <person name="Robben J."/>
            <person name="Grymonprez B."/>
            <person name="Zimmermann W."/>
            <person name="Ramsperger U."/>
            <person name="Wedler H."/>
            <person name="Balke K."/>
            <person name="Wedler E."/>
            <person name="Peters S."/>
            <person name="van Staveren M."/>
            <person name="Dirkse W."/>
            <person name="Mooijman P."/>
            <person name="Lankhorst R.K."/>
            <person name="Weitzenegger T."/>
            <person name="Bothe G."/>
            <person name="Rose M."/>
            <person name="Hauf J."/>
            <person name="Berneiser S."/>
            <person name="Hempel S."/>
            <person name="Feldpausch M."/>
            <person name="Lamberth S."/>
            <person name="Villarroel R."/>
            <person name="Gielen J."/>
            <person name="Ardiles W."/>
            <person name="Bents O."/>
            <person name="Lemcke K."/>
            <person name="Kolesov G."/>
            <person name="Mayer K."/>
            <person name="Rudd S."/>
            <person name="Schoof H."/>
            <person name="Schueller C."/>
            <person name="Zaccaria P."/>
            <person name="Mewes H.W."/>
            <person name="Bevan M."/>
            <person name="Fransz P."/>
        </authorList>
    </citation>
    <scope>NUCLEOTIDE SEQUENCE [LARGE SCALE GENOMIC DNA]</scope>
    <source>
        <strain>cv. Columbia</strain>
    </source>
</reference>
<evidence type="ECO:0000313" key="4">
    <source>
        <dbReference type="EMBL" id="BAB10503.1"/>
    </source>
</evidence>
<dbReference type="CDD" id="cd09272">
    <property type="entry name" value="RNase_HI_RT_Ty1"/>
    <property type="match status" value="1"/>
</dbReference>
<dbReference type="InterPro" id="IPR043502">
    <property type="entry name" value="DNA/RNA_pol_sf"/>
</dbReference>
<dbReference type="Pfam" id="PF22936">
    <property type="entry name" value="Pol_BBD"/>
    <property type="match status" value="1"/>
</dbReference>
<dbReference type="InterPro" id="IPR012337">
    <property type="entry name" value="RNaseH-like_sf"/>
</dbReference>
<accession>Q9FJV3</accession>
<name>Q9FJV3_ARATH</name>
<evidence type="ECO:0000259" key="3">
    <source>
        <dbReference type="PROSITE" id="PS50994"/>
    </source>
</evidence>
<dbReference type="InterPro" id="IPR057670">
    <property type="entry name" value="SH3_retrovirus"/>
</dbReference>
<dbReference type="InterPro" id="IPR054722">
    <property type="entry name" value="PolX-like_BBD"/>
</dbReference>
<dbReference type="PANTHER" id="PTHR11439">
    <property type="entry name" value="GAG-POL-RELATED RETROTRANSPOSON"/>
    <property type="match status" value="1"/>
</dbReference>
<dbReference type="GO" id="GO:0003676">
    <property type="term" value="F:nucleic acid binding"/>
    <property type="evidence" value="ECO:0007669"/>
    <property type="project" value="InterPro"/>
</dbReference>
<dbReference type="Pfam" id="PF07727">
    <property type="entry name" value="RVT_2"/>
    <property type="match status" value="1"/>
</dbReference>
<dbReference type="Pfam" id="PF03732">
    <property type="entry name" value="Retrotrans_gag"/>
    <property type="match status" value="1"/>
</dbReference>
<dbReference type="InterPro" id="IPR025724">
    <property type="entry name" value="GAG-pre-integrase_dom"/>
</dbReference>
<dbReference type="PANTHER" id="PTHR11439:SF498">
    <property type="entry name" value="DNAK FAMILY PROTEIN"/>
    <property type="match status" value="1"/>
</dbReference>
<keyword evidence="1" id="KW-0645">Protease</keyword>
<dbReference type="InterPro" id="IPR013103">
    <property type="entry name" value="RVT_2"/>
</dbReference>
<reference evidence="4" key="1">
    <citation type="journal article" date="1998" name="DNA Res.">
        <title>Structural analysis of Arabidopsis thaliana chromosome 5. VI. Sequence features of the regions of 1,367,185 bp covered by 19 physically assigned P1 and TAC clones.</title>
        <authorList>
            <person name="Kotani H."/>
            <person name="Nakamura Y."/>
            <person name="Sato S."/>
            <person name="Asamizu E."/>
            <person name="Kaneko T."/>
            <person name="Miyajima N."/>
            <person name="Tabata S."/>
        </authorList>
    </citation>
    <scope>NUCLEOTIDE SEQUENCE [LARGE SCALE GENOMIC DNA]</scope>
</reference>
<feature type="region of interest" description="Disordered" evidence="2">
    <location>
        <begin position="1"/>
        <end position="42"/>
    </location>
</feature>
<evidence type="ECO:0000256" key="1">
    <source>
        <dbReference type="ARBA" id="ARBA00022750"/>
    </source>
</evidence>
<dbReference type="GO" id="GO:0004190">
    <property type="term" value="F:aspartic-type endopeptidase activity"/>
    <property type="evidence" value="ECO:0007669"/>
    <property type="project" value="UniProtKB-KW"/>
</dbReference>
<dbReference type="EMBL" id="AB013391">
    <property type="protein sequence ID" value="BAB10503.1"/>
    <property type="molecule type" value="Genomic_DNA"/>
</dbReference>
<dbReference type="SUPFAM" id="SSF56672">
    <property type="entry name" value="DNA/RNA polymerases"/>
    <property type="match status" value="1"/>
</dbReference>
<dbReference type="Pfam" id="PF13976">
    <property type="entry name" value="gag_pre-integrs"/>
    <property type="match status" value="1"/>
</dbReference>
<dbReference type="Gene3D" id="3.30.420.10">
    <property type="entry name" value="Ribonuclease H-like superfamily/Ribonuclease H"/>
    <property type="match status" value="1"/>
</dbReference>
<sequence>MVAVDKLRRRTRRSSKNSAEKTPDRVQTSPDPPISPPIQQNLNKRPSMYPFPQFDFSDAHYSPFALSNGDSPGNTLVSEVLDGTNFSSWKIAMFVSLYAKNKIAFVDGTLPRPPESDPSFRVWSRCNSMVKSWILNSVTKQIYKSILRFNDAAEIWKDLDTRFHITNLPRSYQLTQQIWSLQQGTMSLSDYYTALKTLWDDLDGASCVSTCKNCTCCIATASMIEHSKIVKFLSGLNESYSTIRSQIIMKKTIPDLAEIYNLLDQDHSQRNIVTMPTNASTFNVSAPQSDQFAVNLAKSFGTQPKPKVQCSHCGYTGHNADTCYKIHGYPVGFKHKDKKTVTPSEKPKSVVANLALTDGKVSVTQGIGPDGIVELVGSMSKSQIQDVIAYFSTQLHNPAKPITVASFASTNNDNGSTFTGISFSPSTLRLLCSLTSSKKVLSLNTWIIDSGATHHVSYDRNLFESLSDGLSNEVTLPTGSNVKIAGIGVIKLNSNLTLKNVLYIPEFRLNLLSVSQQTKDMKCKIYFDEDCCVIQDPIKEQKIGRGNQIGGLYVLDTSSVECTSVDINSSVTEKQYCNAVVDSALWHSRLGHPSYEKNDVLHDVLGLPKRNKEDLVHCSICQKAKQKHLSFPSKNNMSENKFDLIHIDTWGPFATPTTEGYKYFLTIVDDYSRATWVYLMKAKNDVLQIFPDFLKMVETQYGTLVKAVRSDNAPELRFEALYQAKGIISYHSCPETPQQNSVVERKHQHILNVARALMFEANMPLEFWGDCILSAVFLINRLPTPLLSNKSPFELLHLKVPDYTSLKVFGCLCYESTSPQQRHKFAPRARACVFLGYPSGYKGYKLLDLETNTIHISRHVVFYETVFPFTDKTIIPRDVFDLVDPVHENIENPPSTSESAPKVSSKRESRPPGYLQDYFCNAVPDVTKDVRYPLNAYINYTQLSEEFTAYICAVNKYPEPCTYAQAKKIKEWLDAMEIEIDALESTNTWSVCSLPQGKKPIGCKWVFKVKLNADGSLERFKARLVAKGYTQREGLDYYDTFSPVAKMTTVKTLLSVAAIKEWSLHQLDISNAFLNGDLKEEIYMTLPPGYSMKQGGVLPQNPVLKLQKSLYGLKQASRQWYLKFSSTLKKLGFKKSHADHTLFTRISGKAYIALLVYVDDIVIAGNNDENIEELKKDLAKAFKLRDLGPMKYFLGLEIARTKEGISVCQRKYTMELLEDTGLLGCRPSTIPMEPSLKLSQHNDEHVIDNPEVYRRLVGKLMYLTITRPDITYAINRLCQFSSSPKNSHLKAAQKVVHYLKGTIGLGLFYSSKSDLCLKAYTDADWGSCVDSRRSTSGICMFLGDSLISWKSKKQNMASSSSAESEYRAMAMGSREIAWLVKLLAEFQVKQTKPVPLFCDSTAAIHIANNAVFHERTKHIENDCHITRDRIEQGMLKTMHVDTTSQLADVLTKPLFPTLFNSLIGKMSLLSIYGSS</sequence>
<dbReference type="InterPro" id="IPR036397">
    <property type="entry name" value="RNaseH_sf"/>
</dbReference>
<protein>
    <submittedName>
        <fullName evidence="4">Retroelement pol polyprotein-like</fullName>
    </submittedName>
</protein>
<dbReference type="GO" id="GO:0015074">
    <property type="term" value="P:DNA integration"/>
    <property type="evidence" value="ECO:0007669"/>
    <property type="project" value="InterPro"/>
</dbReference>
<dbReference type="SUPFAM" id="SSF53098">
    <property type="entry name" value="Ribonuclease H-like"/>
    <property type="match status" value="1"/>
</dbReference>
<dbReference type="Pfam" id="PF25597">
    <property type="entry name" value="SH3_retrovirus"/>
    <property type="match status" value="1"/>
</dbReference>
<dbReference type="EMBL" id="AB007647">
    <property type="protein sequence ID" value="BAB10503.1"/>
    <property type="status" value="JOINED"/>
    <property type="molecule type" value="Genomic_DNA"/>
</dbReference>
<dbReference type="Pfam" id="PF00665">
    <property type="entry name" value="rve"/>
    <property type="match status" value="1"/>
</dbReference>
<dbReference type="PROSITE" id="PS50994">
    <property type="entry name" value="INTEGRASE"/>
    <property type="match status" value="1"/>
</dbReference>
<feature type="region of interest" description="Disordered" evidence="2">
    <location>
        <begin position="890"/>
        <end position="911"/>
    </location>
</feature>
<keyword evidence="1" id="KW-0378">Hydrolase</keyword>
<keyword evidence="1" id="KW-0064">Aspartyl protease</keyword>
<proteinExistence type="predicted"/>
<feature type="domain" description="Integrase catalytic" evidence="3">
    <location>
        <begin position="628"/>
        <end position="800"/>
    </location>
</feature>
<evidence type="ECO:0000256" key="2">
    <source>
        <dbReference type="SAM" id="MobiDB-lite"/>
    </source>
</evidence>
<dbReference type="InterPro" id="IPR001584">
    <property type="entry name" value="Integrase_cat-core"/>
</dbReference>
<dbReference type="ExpressionAtlas" id="Q9FJV3">
    <property type="expression patterns" value="baseline and differential"/>
</dbReference>